<accession>A0A151ZDH5</accession>
<sequence length="478" mass="55510">MKLTLNYIEFIEFTEEFNCKFVPYISQLYVSYKHNLDYFTKFYESKSLVHLVLSNSPLDISNFLDSLSQLDQCPILDTLESLEFNVLSQHDSQQVDFCKVAKAFKESSKIHTIKVQGLIHFSVIENASMLLKFTGLKEILLCNVNNVVYVVQSIFSDHRSPIEKLSIEYNFIPEETEITTILSELVKSNNLTDLNINMAKVSVGELVGFLNEAKSLKSISGSFLMLEQDILLPTIHSKSLEHMNIDMNYNSNNEEFDIHNLWTNSRIVSTTLSKLDNPHQFQFLETIRYSLKNHDLTYICNIIKFNMKSLKNFTILNPRRLKFTNFDPLYESLSHNSHLESFHHNLFVPHKILKRFILSNHKSIKATSLMCLKPYSLAKFSSIIHNNSKITKLEIILIGEVENVTPSLCTILRLNHIEQITFRLDFNHINPIESGMDQLIEVIKENISHLYHLEFITFGELTLTKYCKDNFFNLNKIK</sequence>
<comment type="caution">
    <text evidence="1">The sequence shown here is derived from an EMBL/GenBank/DDBJ whole genome shotgun (WGS) entry which is preliminary data.</text>
</comment>
<dbReference type="AlphaFoldDB" id="A0A151ZDH5"/>
<protein>
    <submittedName>
        <fullName evidence="1">Uncharacterized protein</fullName>
    </submittedName>
</protein>
<dbReference type="Proteomes" id="UP000076078">
    <property type="component" value="Unassembled WGS sequence"/>
</dbReference>
<organism evidence="1 2">
    <name type="scientific">Tieghemostelium lacteum</name>
    <name type="common">Slime mold</name>
    <name type="synonym">Dictyostelium lacteum</name>
    <dbReference type="NCBI Taxonomy" id="361077"/>
    <lineage>
        <taxon>Eukaryota</taxon>
        <taxon>Amoebozoa</taxon>
        <taxon>Evosea</taxon>
        <taxon>Eumycetozoa</taxon>
        <taxon>Dictyostelia</taxon>
        <taxon>Dictyosteliales</taxon>
        <taxon>Raperosteliaceae</taxon>
        <taxon>Tieghemostelium</taxon>
    </lineage>
</organism>
<dbReference type="SUPFAM" id="SSF52047">
    <property type="entry name" value="RNI-like"/>
    <property type="match status" value="1"/>
</dbReference>
<proteinExistence type="predicted"/>
<name>A0A151ZDH5_TIELA</name>
<gene>
    <name evidence="1" type="ORF">DLAC_06838</name>
</gene>
<dbReference type="InParanoid" id="A0A151ZDH5"/>
<dbReference type="EMBL" id="LODT01000031">
    <property type="protein sequence ID" value="KYQ92012.1"/>
    <property type="molecule type" value="Genomic_DNA"/>
</dbReference>
<keyword evidence="2" id="KW-1185">Reference proteome</keyword>
<evidence type="ECO:0000313" key="2">
    <source>
        <dbReference type="Proteomes" id="UP000076078"/>
    </source>
</evidence>
<evidence type="ECO:0000313" key="1">
    <source>
        <dbReference type="EMBL" id="KYQ92012.1"/>
    </source>
</evidence>
<reference evidence="1 2" key="1">
    <citation type="submission" date="2015-12" db="EMBL/GenBank/DDBJ databases">
        <title>Dictyostelia acquired genes for synthesis and detection of signals that induce cell-type specialization by lateral gene transfer from prokaryotes.</title>
        <authorList>
            <person name="Gloeckner G."/>
            <person name="Schaap P."/>
        </authorList>
    </citation>
    <scope>NUCLEOTIDE SEQUENCE [LARGE SCALE GENOMIC DNA]</scope>
    <source>
        <strain evidence="1 2">TK</strain>
    </source>
</reference>